<dbReference type="KEGG" id="shi:Shel_18440"/>
<gene>
    <name evidence="2" type="ordered locus">Shel_18440</name>
</gene>
<dbReference type="HOGENOM" id="CLU_068890_0_0_11"/>
<dbReference type="PANTHER" id="PTHR39201:SF1">
    <property type="entry name" value="FLAVODOXIN-LIKE DOMAIN-CONTAINING PROTEIN"/>
    <property type="match status" value="1"/>
</dbReference>
<dbReference type="RefSeq" id="WP_012798964.1">
    <property type="nucleotide sequence ID" value="NC_013165.1"/>
</dbReference>
<dbReference type="AlphaFoldDB" id="C7N7H7"/>
<dbReference type="InterPro" id="IPR029039">
    <property type="entry name" value="Flavoprotein-like_sf"/>
</dbReference>
<reference evidence="2 3" key="1">
    <citation type="journal article" date="2009" name="Stand. Genomic Sci.">
        <title>Complete genome sequence of Slackia heliotrinireducens type strain (RHS 1).</title>
        <authorList>
            <person name="Pukall R."/>
            <person name="Lapidus A."/>
            <person name="Nolan M."/>
            <person name="Copeland A."/>
            <person name="Glavina Del Rio T."/>
            <person name="Lucas S."/>
            <person name="Chen F."/>
            <person name="Tice H."/>
            <person name="Cheng J.F."/>
            <person name="Chertkov O."/>
            <person name="Bruce D."/>
            <person name="Goodwin L."/>
            <person name="Kuske C."/>
            <person name="Brettin T."/>
            <person name="Detter J.C."/>
            <person name="Han C."/>
            <person name="Pitluck S."/>
            <person name="Pati A."/>
            <person name="Mavrommatis K."/>
            <person name="Ivanova N."/>
            <person name="Ovchinnikova G."/>
            <person name="Chen A."/>
            <person name="Palaniappan K."/>
            <person name="Schneider S."/>
            <person name="Rohde M."/>
            <person name="Chain P."/>
            <person name="D'haeseleer P."/>
            <person name="Goker M."/>
            <person name="Bristow J."/>
            <person name="Eisen J.A."/>
            <person name="Markowitz V."/>
            <person name="Kyrpides N.C."/>
            <person name="Klenk H.P."/>
            <person name="Hugenholtz P."/>
        </authorList>
    </citation>
    <scope>NUCLEOTIDE SEQUENCE [LARGE SCALE GENOMIC DNA]</scope>
    <source>
        <strain evidence="3">ATCC 29202 / DSM 20476 / NCTC 11029 / RHS 1</strain>
    </source>
</reference>
<evidence type="ECO:0000313" key="3">
    <source>
        <dbReference type="Proteomes" id="UP000002026"/>
    </source>
</evidence>
<organism evidence="2 3">
    <name type="scientific">Slackia heliotrinireducens (strain ATCC 29202 / DSM 20476 / NCTC 11029 / RHS 1)</name>
    <name type="common">Peptococcus heliotrinreducens</name>
    <dbReference type="NCBI Taxonomy" id="471855"/>
    <lineage>
        <taxon>Bacteria</taxon>
        <taxon>Bacillati</taxon>
        <taxon>Actinomycetota</taxon>
        <taxon>Coriobacteriia</taxon>
        <taxon>Eggerthellales</taxon>
        <taxon>Eggerthellaceae</taxon>
        <taxon>Slackia</taxon>
    </lineage>
</organism>
<dbReference type="SUPFAM" id="SSF52218">
    <property type="entry name" value="Flavoproteins"/>
    <property type="match status" value="1"/>
</dbReference>
<proteinExistence type="predicted"/>
<name>C7N7H7_SLAHD</name>
<dbReference type="GO" id="GO:0010181">
    <property type="term" value="F:FMN binding"/>
    <property type="evidence" value="ECO:0007669"/>
    <property type="project" value="InterPro"/>
</dbReference>
<sequence length="174" mass="19432">MANLIVYYSRKGENYWAGGIKNIAKGNTERVAEFVQEAVGGDLFEIETEKTYSASYMECIDDAKAELQADARPELKRYLEDAGLNMDDYDTIFLGYPNWWGTCPMCVFTFLEHYDLAGKRIVPFCTNEGSGMGGSEKHLKKVCPAAKIERGLSITGNQAAQSKDKAQAWARKFA</sequence>
<dbReference type="eggNOG" id="COG0716">
    <property type="taxonomic scope" value="Bacteria"/>
</dbReference>
<keyword evidence="3" id="KW-1185">Reference proteome</keyword>
<protein>
    <recommendedName>
        <fullName evidence="1">Flavodoxin-like domain-containing protein</fullName>
    </recommendedName>
</protein>
<dbReference type="PANTHER" id="PTHR39201">
    <property type="entry name" value="EXPORTED PROTEIN-RELATED"/>
    <property type="match status" value="1"/>
</dbReference>
<dbReference type="STRING" id="471855.Shel_18440"/>
<dbReference type="EMBL" id="CP001684">
    <property type="protein sequence ID" value="ACV22862.1"/>
    <property type="molecule type" value="Genomic_DNA"/>
</dbReference>
<evidence type="ECO:0000259" key="1">
    <source>
        <dbReference type="Pfam" id="PF12682"/>
    </source>
</evidence>
<accession>C7N7H7</accession>
<dbReference type="Gene3D" id="3.40.50.360">
    <property type="match status" value="1"/>
</dbReference>
<dbReference type="Proteomes" id="UP000002026">
    <property type="component" value="Chromosome"/>
</dbReference>
<dbReference type="Pfam" id="PF12682">
    <property type="entry name" value="Flavodoxin_4"/>
    <property type="match status" value="1"/>
</dbReference>
<evidence type="ECO:0000313" key="2">
    <source>
        <dbReference type="EMBL" id="ACV22862.1"/>
    </source>
</evidence>
<feature type="domain" description="Flavodoxin-like" evidence="1">
    <location>
        <begin position="24"/>
        <end position="170"/>
    </location>
</feature>
<dbReference type="InterPro" id="IPR008254">
    <property type="entry name" value="Flavodoxin/NO_synth"/>
</dbReference>